<gene>
    <name evidence="1" type="ORF">PR048_025806</name>
</gene>
<protein>
    <submittedName>
        <fullName evidence="1">Uncharacterized protein</fullName>
    </submittedName>
</protein>
<comment type="caution">
    <text evidence="1">The sequence shown here is derived from an EMBL/GenBank/DDBJ whole genome shotgun (WGS) entry which is preliminary data.</text>
</comment>
<keyword evidence="2" id="KW-1185">Reference proteome</keyword>
<dbReference type="Proteomes" id="UP001159363">
    <property type="component" value="Chromosome 10"/>
</dbReference>
<name>A0ABQ9GJK9_9NEOP</name>
<evidence type="ECO:0000313" key="1">
    <source>
        <dbReference type="EMBL" id="KAJ8872204.1"/>
    </source>
</evidence>
<evidence type="ECO:0000313" key="2">
    <source>
        <dbReference type="Proteomes" id="UP001159363"/>
    </source>
</evidence>
<sequence length="247" mass="28705">MFVILIHVLSCRRDPSVFVGAVKELPSEMGAECSRVILSTVSEYDIQYENVVRIVSDSENICELFHFVELNQCIRNNKYAFLNVRKMKHRFVKFLKQNYPNEEKNHYWFLYRLWQDFCNMGLKCHAKLTVLVNYDAGKDFVFNIGKPFHPKYVMNNMVDDSLSTNAKKVPFLSKLSQHTFFEGFLAFQSQVLELLSEIKPVDVVKVSLGLREQHSNFVEQSVSIVDSTLPMLTVKDHFLHIATVLQI</sequence>
<proteinExistence type="predicted"/>
<organism evidence="1 2">
    <name type="scientific">Dryococelus australis</name>
    <dbReference type="NCBI Taxonomy" id="614101"/>
    <lineage>
        <taxon>Eukaryota</taxon>
        <taxon>Metazoa</taxon>
        <taxon>Ecdysozoa</taxon>
        <taxon>Arthropoda</taxon>
        <taxon>Hexapoda</taxon>
        <taxon>Insecta</taxon>
        <taxon>Pterygota</taxon>
        <taxon>Neoptera</taxon>
        <taxon>Polyneoptera</taxon>
        <taxon>Phasmatodea</taxon>
        <taxon>Verophasmatodea</taxon>
        <taxon>Anareolatae</taxon>
        <taxon>Phasmatidae</taxon>
        <taxon>Eurycanthinae</taxon>
        <taxon>Dryococelus</taxon>
    </lineage>
</organism>
<accession>A0ABQ9GJK9</accession>
<reference evidence="1 2" key="1">
    <citation type="submission" date="2023-02" db="EMBL/GenBank/DDBJ databases">
        <title>LHISI_Scaffold_Assembly.</title>
        <authorList>
            <person name="Stuart O.P."/>
            <person name="Cleave R."/>
            <person name="Magrath M.J.L."/>
            <person name="Mikheyev A.S."/>
        </authorList>
    </citation>
    <scope>NUCLEOTIDE SEQUENCE [LARGE SCALE GENOMIC DNA]</scope>
    <source>
        <strain evidence="1">Daus_M_001</strain>
        <tissue evidence="1">Leg muscle</tissue>
    </source>
</reference>
<dbReference type="EMBL" id="JARBHB010000011">
    <property type="protein sequence ID" value="KAJ8872204.1"/>
    <property type="molecule type" value="Genomic_DNA"/>
</dbReference>